<dbReference type="Proteomes" id="UP000502681">
    <property type="component" value="Chromosome"/>
</dbReference>
<dbReference type="Pfam" id="PF03180">
    <property type="entry name" value="Lipoprotein_9"/>
    <property type="match status" value="1"/>
</dbReference>
<keyword evidence="5" id="KW-0564">Palmitate</keyword>
<evidence type="ECO:0000256" key="6">
    <source>
        <dbReference type="ARBA" id="ARBA00023288"/>
    </source>
</evidence>
<comment type="subcellular location">
    <subcellularLocation>
        <location evidence="1">Membrane</location>
        <topology evidence="1">Lipid-anchor</topology>
    </subcellularLocation>
</comment>
<dbReference type="EMBL" id="CP038498">
    <property type="protein sequence ID" value="QJA20538.1"/>
    <property type="molecule type" value="Genomic_DNA"/>
</dbReference>
<reference evidence="8 9" key="1">
    <citation type="submission" date="2019-04" db="EMBL/GenBank/DDBJ databases">
        <title>Whole Genome Sequencing of Pectobacterium punjabense SS95.</title>
        <authorList>
            <person name="Sarfraz S."/>
            <person name="Oulghazi S."/>
            <person name="Roques C."/>
            <person name="Vandecasteele C."/>
            <person name="Faure D."/>
        </authorList>
    </citation>
    <scope>NUCLEOTIDE SEQUENCE [LARGE SCALE GENOMIC DNA]</scope>
    <source>
        <strain evidence="8 9">SS95</strain>
    </source>
</reference>
<keyword evidence="6" id="KW-0449">Lipoprotein</keyword>
<evidence type="ECO:0000256" key="2">
    <source>
        <dbReference type="ARBA" id="ARBA00008973"/>
    </source>
</evidence>
<keyword evidence="3 7" id="KW-0732">Signal</keyword>
<comment type="similarity">
    <text evidence="2">Belongs to the NlpA lipoprotein family.</text>
</comment>
<keyword evidence="9" id="KW-1185">Reference proteome</keyword>
<evidence type="ECO:0000256" key="1">
    <source>
        <dbReference type="ARBA" id="ARBA00004635"/>
    </source>
</evidence>
<dbReference type="InterPro" id="IPR004872">
    <property type="entry name" value="Lipoprotein_NlpA"/>
</dbReference>
<sequence length="275" mass="30226">MRLKKLIPLMLALGISQAYAADSGKEITIGVSPGPYGDMVTKAIKPEMVKKGYDVKVREFSDYIQPNLALSNNSIDANLFQNRRYLDRFSADKGLKLTEVITVPTASMGFYSNKVRSLNELKAGDIITLPNDPSNLARSLDFLQKYGLIKINPEITPTKASVRDITENPKGLVFKPLEAAQLPRALGGVAGSLINANFAMAAGLNLSDAIQLDVLPEDLKNMIVVRAEDADKPFAQDLKAAVQSPEFAAFFEDKNSMFHAFQKPEWMKKKGTQSE</sequence>
<accession>A0ABX6L2K0</accession>
<dbReference type="SUPFAM" id="SSF53850">
    <property type="entry name" value="Periplasmic binding protein-like II"/>
    <property type="match status" value="1"/>
</dbReference>
<evidence type="ECO:0000256" key="4">
    <source>
        <dbReference type="ARBA" id="ARBA00023136"/>
    </source>
</evidence>
<feature type="chain" id="PRO_5046286445" evidence="7">
    <location>
        <begin position="21"/>
        <end position="275"/>
    </location>
</feature>
<evidence type="ECO:0000256" key="3">
    <source>
        <dbReference type="ARBA" id="ARBA00022729"/>
    </source>
</evidence>
<proteinExistence type="inferred from homology"/>
<evidence type="ECO:0000313" key="8">
    <source>
        <dbReference type="EMBL" id="QJA20538.1"/>
    </source>
</evidence>
<feature type="signal peptide" evidence="7">
    <location>
        <begin position="1"/>
        <end position="20"/>
    </location>
</feature>
<protein>
    <submittedName>
        <fullName evidence="8">Metal ABC transporter substrate-binding protein</fullName>
    </submittedName>
</protein>
<dbReference type="Gene3D" id="3.40.190.10">
    <property type="entry name" value="Periplasmic binding protein-like II"/>
    <property type="match status" value="2"/>
</dbReference>
<evidence type="ECO:0000256" key="5">
    <source>
        <dbReference type="ARBA" id="ARBA00023139"/>
    </source>
</evidence>
<keyword evidence="4" id="KW-0472">Membrane</keyword>
<dbReference type="GeneID" id="90763600"/>
<evidence type="ECO:0000256" key="7">
    <source>
        <dbReference type="SAM" id="SignalP"/>
    </source>
</evidence>
<dbReference type="PANTHER" id="PTHR30429">
    <property type="entry name" value="D-METHIONINE-BINDING LIPOPROTEIN METQ"/>
    <property type="match status" value="1"/>
</dbReference>
<dbReference type="RefSeq" id="WP_107169633.1">
    <property type="nucleotide sequence ID" value="NZ_CP038498.1"/>
</dbReference>
<organism evidence="8 9">
    <name type="scientific">Pectobacterium punjabense</name>
    <dbReference type="NCBI Taxonomy" id="2108399"/>
    <lineage>
        <taxon>Bacteria</taxon>
        <taxon>Pseudomonadati</taxon>
        <taxon>Pseudomonadota</taxon>
        <taxon>Gammaproteobacteria</taxon>
        <taxon>Enterobacterales</taxon>
        <taxon>Pectobacteriaceae</taxon>
        <taxon>Pectobacterium</taxon>
    </lineage>
</organism>
<evidence type="ECO:0000313" key="9">
    <source>
        <dbReference type="Proteomes" id="UP000502681"/>
    </source>
</evidence>
<dbReference type="PANTHER" id="PTHR30429:SF0">
    <property type="entry name" value="METHIONINE-BINDING LIPOPROTEIN METQ"/>
    <property type="match status" value="1"/>
</dbReference>
<gene>
    <name evidence="8" type="ORF">E2566_11650</name>
</gene>
<name>A0ABX6L2K0_9GAMM</name>